<dbReference type="Gene3D" id="1.25.40.20">
    <property type="entry name" value="Ankyrin repeat-containing domain"/>
    <property type="match status" value="3"/>
</dbReference>
<dbReference type="SMART" id="SM00248">
    <property type="entry name" value="ANK"/>
    <property type="match status" value="6"/>
</dbReference>
<evidence type="ECO:0000256" key="1">
    <source>
        <dbReference type="ARBA" id="ARBA00022737"/>
    </source>
</evidence>
<protein>
    <submittedName>
        <fullName evidence="5">Uncharacterized protein</fullName>
    </submittedName>
</protein>
<dbReference type="InterPro" id="IPR002110">
    <property type="entry name" value="Ankyrin_rpt"/>
</dbReference>
<evidence type="ECO:0000313" key="5">
    <source>
        <dbReference type="EMBL" id="CAE4649946.1"/>
    </source>
</evidence>
<reference evidence="5" key="1">
    <citation type="submission" date="2021-01" db="EMBL/GenBank/DDBJ databases">
        <authorList>
            <person name="Corre E."/>
            <person name="Pelletier E."/>
            <person name="Niang G."/>
            <person name="Scheremetjew M."/>
            <person name="Finn R."/>
            <person name="Kale V."/>
            <person name="Holt S."/>
            <person name="Cochrane G."/>
            <person name="Meng A."/>
            <person name="Brown T."/>
            <person name="Cohen L."/>
        </authorList>
    </citation>
    <scope>NUCLEOTIDE SEQUENCE</scope>
    <source>
        <strain evidence="5">CCMP3105</strain>
    </source>
</reference>
<feature type="compositionally biased region" description="Low complexity" evidence="4">
    <location>
        <begin position="325"/>
        <end position="368"/>
    </location>
</feature>
<dbReference type="InterPro" id="IPR036770">
    <property type="entry name" value="Ankyrin_rpt-contain_sf"/>
</dbReference>
<dbReference type="EMBL" id="HBNR01073743">
    <property type="protein sequence ID" value="CAE4649946.1"/>
    <property type="molecule type" value="Transcribed_RNA"/>
</dbReference>
<feature type="repeat" description="ANK" evidence="3">
    <location>
        <begin position="379"/>
        <end position="411"/>
    </location>
</feature>
<evidence type="ECO:0000256" key="3">
    <source>
        <dbReference type="PROSITE-ProRule" id="PRU00023"/>
    </source>
</evidence>
<keyword evidence="1" id="KW-0677">Repeat</keyword>
<feature type="region of interest" description="Disordered" evidence="4">
    <location>
        <begin position="309"/>
        <end position="377"/>
    </location>
</feature>
<feature type="region of interest" description="Disordered" evidence="4">
    <location>
        <begin position="1"/>
        <end position="27"/>
    </location>
</feature>
<proteinExistence type="predicted"/>
<dbReference type="Pfam" id="PF12796">
    <property type="entry name" value="Ank_2"/>
    <property type="match status" value="2"/>
</dbReference>
<dbReference type="Pfam" id="PF00023">
    <property type="entry name" value="Ank"/>
    <property type="match status" value="1"/>
</dbReference>
<keyword evidence="2 3" id="KW-0040">ANK repeat</keyword>
<dbReference type="AlphaFoldDB" id="A0A7S4SM32"/>
<evidence type="ECO:0000256" key="4">
    <source>
        <dbReference type="SAM" id="MobiDB-lite"/>
    </source>
</evidence>
<feature type="repeat" description="ANK" evidence="3">
    <location>
        <begin position="183"/>
        <end position="215"/>
    </location>
</feature>
<name>A0A7S4SM32_9DINO</name>
<evidence type="ECO:0000256" key="2">
    <source>
        <dbReference type="ARBA" id="ARBA00023043"/>
    </source>
</evidence>
<feature type="repeat" description="ANK" evidence="3">
    <location>
        <begin position="77"/>
        <end position="109"/>
    </location>
</feature>
<feature type="repeat" description="ANK" evidence="3">
    <location>
        <begin position="412"/>
        <end position="444"/>
    </location>
</feature>
<sequence>MPRGVDIARAGPSGVPDQGEEGRLGRASGSSAGFAIVPASADDGSLSPLAAAVRHGNLATVLQRLGEGANPNERDALGETPLFEAAACGRANVVAALLASRAEVHRRSLAGGCALDVCANRGTHLLLTLFRGVHLDEELEALALEGVSPFLRRALWPELRRCRAEAAARGEAEAVAAAAALATPETPLALAVQADNLGRVLELLQGGADPNQADAVGETPLFEAAAAGSINMAAALLLASADPHRQSASGTSALDFSATASMRLLLEFFRGESLERLDDEAEAPCLAELSGGLRPAVVEALGRRRRELAVADEEEAAPEMKAEAPRAAPAPAPQTVALAAERAAPGAATPAAEPEAAPSAPAPAVAEPPGEPFCDSEEEACSPLALAVRAQDFALVRVLLERRADPNEADALGETPLFEAAVAADTNVAAALLLAGADPRARSMTGMVAESFASGPAMKALFTAVRGESPEPAASAALQAELQPDFLEALWHRSVGLGVTSRIRQGSSR</sequence>
<dbReference type="PANTHER" id="PTHR24171">
    <property type="entry name" value="ANKYRIN REPEAT DOMAIN-CONTAINING PROTEIN 39-RELATED"/>
    <property type="match status" value="1"/>
</dbReference>
<dbReference type="PROSITE" id="PS50088">
    <property type="entry name" value="ANK_REPEAT"/>
    <property type="match status" value="4"/>
</dbReference>
<dbReference type="SUPFAM" id="SSF48403">
    <property type="entry name" value="Ankyrin repeat"/>
    <property type="match status" value="2"/>
</dbReference>
<gene>
    <name evidence="5" type="ORF">AMON00008_LOCUS52326</name>
</gene>
<accession>A0A7S4SM32</accession>
<organism evidence="5">
    <name type="scientific">Alexandrium monilatum</name>
    <dbReference type="NCBI Taxonomy" id="311494"/>
    <lineage>
        <taxon>Eukaryota</taxon>
        <taxon>Sar</taxon>
        <taxon>Alveolata</taxon>
        <taxon>Dinophyceae</taxon>
        <taxon>Gonyaulacales</taxon>
        <taxon>Pyrocystaceae</taxon>
        <taxon>Alexandrium</taxon>
    </lineage>
</organism>